<sequence length="550" mass="61335">MASHSLSDFIKHPTIYTSLQLRANSLNGDLCKSIGEILGSPSKINSLHLQKNKLKDDSFKFIVDGLKRNTTLTELTLSECRLHDKAIRSLSEALRLNEFLTTVDLRGNKFEDDGLKHLCDCLKQNQTVTALNLADNKITEKGIKHIISCLCINACITTLELQNNSIGDLGAENIATCFRLNNTLTSLNVEGNHIKMRGSVALAEILSFSESIVSLSMGHNCSSDAVMVSIARGLIDNKSITYLGLDREKSAERRWLNVLADGGVERKSSMEGRSSRTGSIDGSIPAADRITDGSAEMLGRSLSRNKTLTMLSLKGNNISDVGAMVLLAGLRESPHMINLCLENNRVSQDLLILVSQTCHGHQEDKESMVHSERLRNIRSLSTSNTTDQNRLFVRRSEFLPHSGAFSMKKINTDQVNLDHTELHLTLKDQTVSTSDLDRLLASKLHLIEEQMKHEEIMINAKNERQRALASLEAELLRLAEIRKNEREEILVLGSKVNRSAEIRAQLEAETRLISERIDQLNPTPRGIRSFSSSSVDRYSRQIVDVEHTKY</sequence>
<dbReference type="STRING" id="1890364.A0A2P6NYE6"/>
<organism evidence="2 3">
    <name type="scientific">Planoprotostelium fungivorum</name>
    <dbReference type="NCBI Taxonomy" id="1890364"/>
    <lineage>
        <taxon>Eukaryota</taxon>
        <taxon>Amoebozoa</taxon>
        <taxon>Evosea</taxon>
        <taxon>Variosea</taxon>
        <taxon>Cavosteliida</taxon>
        <taxon>Cavosteliaceae</taxon>
        <taxon>Planoprotostelium</taxon>
    </lineage>
</organism>
<dbReference type="Pfam" id="PF13516">
    <property type="entry name" value="LRR_6"/>
    <property type="match status" value="6"/>
</dbReference>
<dbReference type="PANTHER" id="PTHR24114:SF2">
    <property type="entry name" value="F-BOX DOMAIN-CONTAINING PROTEIN-RELATED"/>
    <property type="match status" value="1"/>
</dbReference>
<evidence type="ECO:0000256" key="1">
    <source>
        <dbReference type="SAM" id="MobiDB-lite"/>
    </source>
</evidence>
<proteinExistence type="predicted"/>
<protein>
    <submittedName>
        <fullName evidence="2">Uncharacterized protein</fullName>
    </submittedName>
</protein>
<keyword evidence="3" id="KW-1185">Reference proteome</keyword>
<dbReference type="SUPFAM" id="SSF52047">
    <property type="entry name" value="RNI-like"/>
    <property type="match status" value="2"/>
</dbReference>
<evidence type="ECO:0000313" key="2">
    <source>
        <dbReference type="EMBL" id="PRP88977.1"/>
    </source>
</evidence>
<dbReference type="EMBL" id="MDYQ01000006">
    <property type="protein sequence ID" value="PRP88977.1"/>
    <property type="molecule type" value="Genomic_DNA"/>
</dbReference>
<dbReference type="InterPro" id="IPR032675">
    <property type="entry name" value="LRR_dom_sf"/>
</dbReference>
<dbReference type="InParanoid" id="A0A2P6NYE6"/>
<dbReference type="OrthoDB" id="15784at2759"/>
<reference evidence="2 3" key="1">
    <citation type="journal article" date="2018" name="Genome Biol. Evol.">
        <title>Multiple Roots of Fruiting Body Formation in Amoebozoa.</title>
        <authorList>
            <person name="Hillmann F."/>
            <person name="Forbes G."/>
            <person name="Novohradska S."/>
            <person name="Ferling I."/>
            <person name="Riege K."/>
            <person name="Groth M."/>
            <person name="Westermann M."/>
            <person name="Marz M."/>
            <person name="Spaller T."/>
            <person name="Winckler T."/>
            <person name="Schaap P."/>
            <person name="Glockner G."/>
        </authorList>
    </citation>
    <scope>NUCLEOTIDE SEQUENCE [LARGE SCALE GENOMIC DNA]</scope>
    <source>
        <strain evidence="2 3">Jena</strain>
    </source>
</reference>
<dbReference type="PANTHER" id="PTHR24114">
    <property type="entry name" value="LEUCINE RICH REPEAT FAMILY PROTEIN"/>
    <property type="match status" value="1"/>
</dbReference>
<feature type="region of interest" description="Disordered" evidence="1">
    <location>
        <begin position="267"/>
        <end position="286"/>
    </location>
</feature>
<dbReference type="AlphaFoldDB" id="A0A2P6NYE6"/>
<gene>
    <name evidence="2" type="ORF">PROFUN_02255</name>
</gene>
<dbReference type="Proteomes" id="UP000241769">
    <property type="component" value="Unassembled WGS sequence"/>
</dbReference>
<evidence type="ECO:0000313" key="3">
    <source>
        <dbReference type="Proteomes" id="UP000241769"/>
    </source>
</evidence>
<dbReference type="InterPro" id="IPR001611">
    <property type="entry name" value="Leu-rich_rpt"/>
</dbReference>
<comment type="caution">
    <text evidence="2">The sequence shown here is derived from an EMBL/GenBank/DDBJ whole genome shotgun (WGS) entry which is preliminary data.</text>
</comment>
<dbReference type="SMART" id="SM00368">
    <property type="entry name" value="LRR_RI"/>
    <property type="match status" value="8"/>
</dbReference>
<dbReference type="Gene3D" id="3.80.10.10">
    <property type="entry name" value="Ribonuclease Inhibitor"/>
    <property type="match status" value="3"/>
</dbReference>
<name>A0A2P6NYE6_9EUKA</name>
<accession>A0A2P6NYE6</accession>
<dbReference type="InterPro" id="IPR052394">
    <property type="entry name" value="LRR-containing"/>
</dbReference>